<dbReference type="InterPro" id="IPR054399">
    <property type="entry name" value="Fervidolysin-like_N_prodom"/>
</dbReference>
<dbReference type="AlphaFoldDB" id="A0A2V2N7G9"/>
<name>A0A2V2N7G9_9EURY</name>
<dbReference type="Pfam" id="PF22148">
    <property type="entry name" value="Fervidolysin_NPro-like"/>
    <property type="match status" value="1"/>
</dbReference>
<protein>
    <recommendedName>
        <fullName evidence="1">Fervidolysin-like N-terminal prodomain domain-containing protein</fullName>
    </recommendedName>
</protein>
<accession>A0A2V2N7G9</accession>
<comment type="caution">
    <text evidence="2">The sequence shown here is derived from an EMBL/GenBank/DDBJ whole genome shotgun (WGS) entry which is preliminary data.</text>
</comment>
<evidence type="ECO:0000313" key="2">
    <source>
        <dbReference type="EMBL" id="PWR71501.1"/>
    </source>
</evidence>
<dbReference type="EMBL" id="QGMY01000008">
    <property type="protein sequence ID" value="PWR71501.1"/>
    <property type="molecule type" value="Genomic_DNA"/>
</dbReference>
<dbReference type="Proteomes" id="UP000245657">
    <property type="component" value="Unassembled WGS sequence"/>
</dbReference>
<evidence type="ECO:0000259" key="1">
    <source>
        <dbReference type="Pfam" id="PF22148"/>
    </source>
</evidence>
<dbReference type="GeneID" id="97550352"/>
<feature type="domain" description="Fervidolysin-like N-terminal prodomain" evidence="1">
    <location>
        <begin position="44"/>
        <end position="132"/>
    </location>
</feature>
<keyword evidence="3" id="KW-1185">Reference proteome</keyword>
<gene>
    <name evidence="2" type="ORF">DK846_11610</name>
</gene>
<dbReference type="OrthoDB" id="117956at2157"/>
<organism evidence="2 3">
    <name type="scientific">Methanospirillum lacunae</name>
    <dbReference type="NCBI Taxonomy" id="668570"/>
    <lineage>
        <taxon>Archaea</taxon>
        <taxon>Methanobacteriati</taxon>
        <taxon>Methanobacteriota</taxon>
        <taxon>Stenosarchaea group</taxon>
        <taxon>Methanomicrobia</taxon>
        <taxon>Methanomicrobiales</taxon>
        <taxon>Methanospirillaceae</taxon>
        <taxon>Methanospirillum</taxon>
    </lineage>
</organism>
<dbReference type="RefSeq" id="WP_109969119.1">
    <property type="nucleotide sequence ID" value="NZ_CP176093.1"/>
</dbReference>
<evidence type="ECO:0000313" key="3">
    <source>
        <dbReference type="Proteomes" id="UP000245657"/>
    </source>
</evidence>
<sequence>MRQKALVLTLIAGLFLAVIVLAQTAPSEAVNNTTAIPGDNKTTPPPQPNVTTASYVQGELLVQFNPSAFPNNQSMQAYSMQANAAIGATVKTDYSQQGIPGLELVILPPGMTIEQGISYYQSLPTVKYAEKNAIYSIASASGQNSTTTSPPPAGNTSTSGGLFVKYNQTAFHTTQDMLVYANTTNAAIHASVMTDYTAYGMPGLQLVSLQPNMTTEQGLTYYRNITNVLYSEPNVQYTTQNTSQAQNITKKA</sequence>
<reference evidence="2 3" key="1">
    <citation type="submission" date="2018-05" db="EMBL/GenBank/DDBJ databases">
        <title>Draft genome of Methanospirillum lacunae Ki8-1.</title>
        <authorList>
            <person name="Dueholm M.S."/>
            <person name="Nielsen P.H."/>
            <person name="Bakmann L.F."/>
            <person name="Otzen D.E."/>
        </authorList>
    </citation>
    <scope>NUCLEOTIDE SEQUENCE [LARGE SCALE GENOMIC DNA]</scope>
    <source>
        <strain evidence="2 3">Ki8-1</strain>
    </source>
</reference>
<proteinExistence type="predicted"/>